<dbReference type="Pfam" id="PF00672">
    <property type="entry name" value="HAMP"/>
    <property type="match status" value="1"/>
</dbReference>
<evidence type="ECO:0000256" key="8">
    <source>
        <dbReference type="ARBA" id="ARBA00022741"/>
    </source>
</evidence>
<protein>
    <recommendedName>
        <fullName evidence="3">histidine kinase</fullName>
        <ecNumber evidence="3">2.7.13.3</ecNumber>
    </recommendedName>
</protein>
<dbReference type="Pfam" id="PF00512">
    <property type="entry name" value="HisKA"/>
    <property type="match status" value="1"/>
</dbReference>
<keyword evidence="18" id="KW-1185">Reference proteome</keyword>
<dbReference type="STRING" id="1121429.SAMN02745133_00567"/>
<dbReference type="Pfam" id="PF02518">
    <property type="entry name" value="HATPase_c"/>
    <property type="match status" value="1"/>
</dbReference>
<dbReference type="Gene3D" id="6.10.340.10">
    <property type="match status" value="1"/>
</dbReference>
<evidence type="ECO:0000256" key="12">
    <source>
        <dbReference type="ARBA" id="ARBA00023012"/>
    </source>
</evidence>
<dbReference type="CDD" id="cd00075">
    <property type="entry name" value="HATPase"/>
    <property type="match status" value="1"/>
</dbReference>
<evidence type="ECO:0000256" key="4">
    <source>
        <dbReference type="ARBA" id="ARBA00022475"/>
    </source>
</evidence>
<keyword evidence="7 14" id="KW-0812">Transmembrane</keyword>
<evidence type="ECO:0000313" key="17">
    <source>
        <dbReference type="EMBL" id="SHE51242.1"/>
    </source>
</evidence>
<dbReference type="EMBL" id="FQUY01000002">
    <property type="protein sequence ID" value="SHE51242.1"/>
    <property type="molecule type" value="Genomic_DNA"/>
</dbReference>
<dbReference type="SMART" id="SM00304">
    <property type="entry name" value="HAMP"/>
    <property type="match status" value="1"/>
</dbReference>
<keyword evidence="13 14" id="KW-0472">Membrane</keyword>
<dbReference type="InterPro" id="IPR003661">
    <property type="entry name" value="HisK_dim/P_dom"/>
</dbReference>
<keyword evidence="8" id="KW-0547">Nucleotide-binding</keyword>
<dbReference type="GO" id="GO:0005886">
    <property type="term" value="C:plasma membrane"/>
    <property type="evidence" value="ECO:0007669"/>
    <property type="project" value="UniProtKB-SubCell"/>
</dbReference>
<evidence type="ECO:0000256" key="2">
    <source>
        <dbReference type="ARBA" id="ARBA00004651"/>
    </source>
</evidence>
<proteinExistence type="predicted"/>
<dbReference type="CDD" id="cd06225">
    <property type="entry name" value="HAMP"/>
    <property type="match status" value="1"/>
</dbReference>
<dbReference type="PRINTS" id="PR00344">
    <property type="entry name" value="BCTRLSENSOR"/>
</dbReference>
<dbReference type="PANTHER" id="PTHR45528">
    <property type="entry name" value="SENSOR HISTIDINE KINASE CPXA"/>
    <property type="match status" value="1"/>
</dbReference>
<evidence type="ECO:0000256" key="13">
    <source>
        <dbReference type="ARBA" id="ARBA00023136"/>
    </source>
</evidence>
<dbReference type="FunFam" id="3.30.565.10:FF:000006">
    <property type="entry name" value="Sensor histidine kinase WalK"/>
    <property type="match status" value="1"/>
</dbReference>
<dbReference type="InterPro" id="IPR036097">
    <property type="entry name" value="HisK_dim/P_sf"/>
</dbReference>
<dbReference type="AlphaFoldDB" id="A0A1M4U3E7"/>
<dbReference type="Gene3D" id="3.30.565.10">
    <property type="entry name" value="Histidine kinase-like ATPase, C-terminal domain"/>
    <property type="match status" value="1"/>
</dbReference>
<dbReference type="EC" id="2.7.13.3" evidence="3"/>
<dbReference type="SUPFAM" id="SSF55874">
    <property type="entry name" value="ATPase domain of HSP90 chaperone/DNA topoisomerase II/histidine kinase"/>
    <property type="match status" value="1"/>
</dbReference>
<evidence type="ECO:0000256" key="6">
    <source>
        <dbReference type="ARBA" id="ARBA00022679"/>
    </source>
</evidence>
<evidence type="ECO:0000313" key="18">
    <source>
        <dbReference type="Proteomes" id="UP000184148"/>
    </source>
</evidence>
<dbReference type="InterPro" id="IPR050398">
    <property type="entry name" value="HssS/ArlS-like"/>
</dbReference>
<evidence type="ECO:0000259" key="16">
    <source>
        <dbReference type="PROSITE" id="PS50885"/>
    </source>
</evidence>
<evidence type="ECO:0000256" key="5">
    <source>
        <dbReference type="ARBA" id="ARBA00022553"/>
    </source>
</evidence>
<dbReference type="PROSITE" id="PS50109">
    <property type="entry name" value="HIS_KIN"/>
    <property type="match status" value="1"/>
</dbReference>
<evidence type="ECO:0000256" key="14">
    <source>
        <dbReference type="SAM" id="Phobius"/>
    </source>
</evidence>
<dbReference type="Proteomes" id="UP000184148">
    <property type="component" value="Unassembled WGS sequence"/>
</dbReference>
<feature type="transmembrane region" description="Helical" evidence="14">
    <location>
        <begin position="6"/>
        <end position="28"/>
    </location>
</feature>
<evidence type="ECO:0000256" key="11">
    <source>
        <dbReference type="ARBA" id="ARBA00022989"/>
    </source>
</evidence>
<evidence type="ECO:0000256" key="1">
    <source>
        <dbReference type="ARBA" id="ARBA00000085"/>
    </source>
</evidence>
<dbReference type="FunFam" id="1.10.287.130:FF:000001">
    <property type="entry name" value="Two-component sensor histidine kinase"/>
    <property type="match status" value="1"/>
</dbReference>
<feature type="transmembrane region" description="Helical" evidence="14">
    <location>
        <begin position="177"/>
        <end position="200"/>
    </location>
</feature>
<dbReference type="OrthoDB" id="112712at2"/>
<evidence type="ECO:0000256" key="3">
    <source>
        <dbReference type="ARBA" id="ARBA00012438"/>
    </source>
</evidence>
<dbReference type="SMART" id="SM00387">
    <property type="entry name" value="HATPase_c"/>
    <property type="match status" value="1"/>
</dbReference>
<dbReference type="Gene3D" id="1.10.287.130">
    <property type="match status" value="1"/>
</dbReference>
<accession>A0A1M4U3E7</accession>
<evidence type="ECO:0000256" key="9">
    <source>
        <dbReference type="ARBA" id="ARBA00022777"/>
    </source>
</evidence>
<dbReference type="PANTHER" id="PTHR45528:SF1">
    <property type="entry name" value="SENSOR HISTIDINE KINASE CPXA"/>
    <property type="match status" value="1"/>
</dbReference>
<keyword evidence="6" id="KW-0808">Transferase</keyword>
<dbReference type="InterPro" id="IPR003660">
    <property type="entry name" value="HAMP_dom"/>
</dbReference>
<feature type="domain" description="HAMP" evidence="16">
    <location>
        <begin position="198"/>
        <end position="250"/>
    </location>
</feature>
<dbReference type="SMART" id="SM00388">
    <property type="entry name" value="HisKA"/>
    <property type="match status" value="1"/>
</dbReference>
<comment type="catalytic activity">
    <reaction evidence="1">
        <text>ATP + protein L-histidine = ADP + protein N-phospho-L-histidine.</text>
        <dbReference type="EC" id="2.7.13.3"/>
    </reaction>
</comment>
<feature type="domain" description="Histidine kinase" evidence="15">
    <location>
        <begin position="265"/>
        <end position="483"/>
    </location>
</feature>
<evidence type="ECO:0000259" key="15">
    <source>
        <dbReference type="PROSITE" id="PS50109"/>
    </source>
</evidence>
<keyword evidence="10" id="KW-0067">ATP-binding</keyword>
<dbReference type="SUPFAM" id="SSF158472">
    <property type="entry name" value="HAMP domain-like"/>
    <property type="match status" value="1"/>
</dbReference>
<comment type="subcellular location">
    <subcellularLocation>
        <location evidence="2">Cell membrane</location>
        <topology evidence="2">Multi-pass membrane protein</topology>
    </subcellularLocation>
</comment>
<dbReference type="InterPro" id="IPR036890">
    <property type="entry name" value="HATPase_C_sf"/>
</dbReference>
<dbReference type="PROSITE" id="PS50885">
    <property type="entry name" value="HAMP"/>
    <property type="match status" value="1"/>
</dbReference>
<keyword evidence="12" id="KW-0902">Two-component regulatory system</keyword>
<dbReference type="RefSeq" id="WP_073235399.1">
    <property type="nucleotide sequence ID" value="NZ_FQUY01000002.1"/>
</dbReference>
<keyword evidence="11 14" id="KW-1133">Transmembrane helix</keyword>
<organism evidence="17 18">
    <name type="scientific">Desulforamulus putei DSM 12395</name>
    <dbReference type="NCBI Taxonomy" id="1121429"/>
    <lineage>
        <taxon>Bacteria</taxon>
        <taxon>Bacillati</taxon>
        <taxon>Bacillota</taxon>
        <taxon>Clostridia</taxon>
        <taxon>Eubacteriales</taxon>
        <taxon>Peptococcaceae</taxon>
        <taxon>Desulforamulus</taxon>
    </lineage>
</organism>
<reference evidence="18" key="1">
    <citation type="submission" date="2016-11" db="EMBL/GenBank/DDBJ databases">
        <authorList>
            <person name="Varghese N."/>
            <person name="Submissions S."/>
        </authorList>
    </citation>
    <scope>NUCLEOTIDE SEQUENCE [LARGE SCALE GENOMIC DNA]</scope>
    <source>
        <strain evidence="18">DSM 12395</strain>
    </source>
</reference>
<dbReference type="InterPro" id="IPR004358">
    <property type="entry name" value="Sig_transdc_His_kin-like_C"/>
</dbReference>
<keyword evidence="5" id="KW-0597">Phosphoprotein</keyword>
<evidence type="ECO:0000256" key="10">
    <source>
        <dbReference type="ARBA" id="ARBA00022840"/>
    </source>
</evidence>
<evidence type="ECO:0000256" key="7">
    <source>
        <dbReference type="ARBA" id="ARBA00022692"/>
    </source>
</evidence>
<dbReference type="GO" id="GO:0000155">
    <property type="term" value="F:phosphorelay sensor kinase activity"/>
    <property type="evidence" value="ECO:0007669"/>
    <property type="project" value="InterPro"/>
</dbReference>
<dbReference type="InterPro" id="IPR005467">
    <property type="entry name" value="His_kinase_dom"/>
</dbReference>
<keyword evidence="4" id="KW-1003">Cell membrane</keyword>
<sequence length="487" mass="54237">MKLNNIVTKLWVIMTILVLVVIGIAGAAQTSFMEGLYYEQQAKQLKNLGNKVADIARSEEDPVALDNKVALIAGLYNANVMILNEMGIVMSCQGMGISTKDMPMDMSNPHHGPLNMGDLQKLYQGQAVVLKGNNPFFKTDVLSVGIPFKDHDNIYRAVIIHAPLEPLADELKRLQMLTIYTAAGGIALAALLSLIFSRFISKPLVKMNKAALAMASGNYQQRVNIQTNDEIGLLANSLNTLASRLQEKISQLEQQEQIRREFVTNVAHEIKTPLAVMQGFTETLIDGLVKTEKERDEYLQNILDEINRLKRLVNEVLDLKRMEEGHFDFDQEPCDLREIIDRVQRKLTQLTVEKGLHLEINIEKKLPLVTCNSDRIERVLINLIDNAIRHTPAGGKISVCVTTKANQVHLRISDTGEGIAPEDLPMIWERFYKGDKSRTRVQGGTGLGLAIVKRIVEGHGGQINVESKPNEGTTFNIVLPVNHLGVE</sequence>
<name>A0A1M4U3E7_9FIRM</name>
<dbReference type="InterPro" id="IPR003594">
    <property type="entry name" value="HATPase_dom"/>
</dbReference>
<gene>
    <name evidence="17" type="ORF">SAMN02745133_00567</name>
</gene>
<dbReference type="CDD" id="cd00082">
    <property type="entry name" value="HisKA"/>
    <property type="match status" value="1"/>
</dbReference>
<dbReference type="GO" id="GO:0005524">
    <property type="term" value="F:ATP binding"/>
    <property type="evidence" value="ECO:0007669"/>
    <property type="project" value="UniProtKB-KW"/>
</dbReference>
<keyword evidence="9 17" id="KW-0418">Kinase</keyword>
<dbReference type="SUPFAM" id="SSF47384">
    <property type="entry name" value="Homodimeric domain of signal transducing histidine kinase"/>
    <property type="match status" value="1"/>
</dbReference>